<comment type="caution">
    <text evidence="1">The sequence shown here is derived from an EMBL/GenBank/DDBJ whole genome shotgun (WGS) entry which is preliminary data.</text>
</comment>
<reference evidence="1 2" key="2">
    <citation type="submission" date="2017-10" db="EMBL/GenBank/DDBJ databases">
        <title>Genome analyses suggest a sexual origin of heterokaryosis in a supposedly ancient asexual fungus.</title>
        <authorList>
            <person name="Corradi N."/>
            <person name="Sedzielewska K."/>
            <person name="Noel J."/>
            <person name="Charron P."/>
            <person name="Farinelli L."/>
            <person name="Marton T."/>
            <person name="Kruger M."/>
            <person name="Pelin A."/>
            <person name="Brachmann A."/>
            <person name="Corradi N."/>
        </authorList>
    </citation>
    <scope>NUCLEOTIDE SEQUENCE [LARGE SCALE GENOMIC DNA]</scope>
    <source>
        <strain evidence="1 2">A1</strain>
    </source>
</reference>
<name>A0A2I1EZT1_9GLOM</name>
<feature type="non-terminal residue" evidence="1">
    <location>
        <position position="1"/>
    </location>
</feature>
<dbReference type="AlphaFoldDB" id="A0A2I1EZT1"/>
<evidence type="ECO:0000313" key="1">
    <source>
        <dbReference type="EMBL" id="PKC53992.1"/>
    </source>
</evidence>
<dbReference type="OrthoDB" id="10044727at2759"/>
<sequence length="49" mass="5886">KFACKSWRYMDAYNKGLEGRTAEWAISKYKSYHQLPDNIERIMDDLDNL</sequence>
<protein>
    <submittedName>
        <fullName evidence="1">Uncharacterized protein</fullName>
    </submittedName>
</protein>
<accession>A0A2I1EZT1</accession>
<dbReference type="Proteomes" id="UP000232688">
    <property type="component" value="Unassembled WGS sequence"/>
</dbReference>
<dbReference type="VEuPathDB" id="FungiDB:RhiirA1_355388"/>
<evidence type="ECO:0000313" key="2">
    <source>
        <dbReference type="Proteomes" id="UP000232688"/>
    </source>
</evidence>
<organism evidence="1 2">
    <name type="scientific">Rhizophagus irregularis</name>
    <dbReference type="NCBI Taxonomy" id="588596"/>
    <lineage>
        <taxon>Eukaryota</taxon>
        <taxon>Fungi</taxon>
        <taxon>Fungi incertae sedis</taxon>
        <taxon>Mucoromycota</taxon>
        <taxon>Glomeromycotina</taxon>
        <taxon>Glomeromycetes</taxon>
        <taxon>Glomerales</taxon>
        <taxon>Glomeraceae</taxon>
        <taxon>Rhizophagus</taxon>
    </lineage>
</organism>
<gene>
    <name evidence="1" type="ORF">RhiirA1_355388</name>
</gene>
<dbReference type="EMBL" id="LLXH01003649">
    <property type="protein sequence ID" value="PKC53992.1"/>
    <property type="molecule type" value="Genomic_DNA"/>
</dbReference>
<proteinExistence type="predicted"/>
<reference evidence="1 2" key="1">
    <citation type="submission" date="2017-10" db="EMBL/GenBank/DDBJ databases">
        <title>Extensive intraspecific genome diversity in a model arbuscular mycorrhizal fungus.</title>
        <authorList>
            <person name="Chen E.C.H."/>
            <person name="Morin E."/>
            <person name="Baudet D."/>
            <person name="Noel J."/>
            <person name="Ndikumana S."/>
            <person name="Charron P."/>
            <person name="St-Onge C."/>
            <person name="Giorgi J."/>
            <person name="Grigoriev I.V."/>
            <person name="Roux C."/>
            <person name="Martin F.M."/>
            <person name="Corradi N."/>
        </authorList>
    </citation>
    <scope>NUCLEOTIDE SEQUENCE [LARGE SCALE GENOMIC DNA]</scope>
    <source>
        <strain evidence="1 2">A1</strain>
    </source>
</reference>